<dbReference type="STRING" id="35755.UL82_01275"/>
<protein>
    <submittedName>
        <fullName evidence="9">Cation transport ATPase</fullName>
    </submittedName>
    <submittedName>
        <fullName evidence="10">Cation-transporting P-type ATPase A</fullName>
        <ecNumber evidence="10">3.6.3.-</ecNumber>
    </submittedName>
</protein>
<evidence type="ECO:0000256" key="7">
    <source>
        <dbReference type="SAM" id="Phobius"/>
    </source>
</evidence>
<reference evidence="9 11" key="1">
    <citation type="journal article" date="2015" name="Genome Announc.">
        <title>Complete Genome Sequence of Corynebacterium kutscheri DSM 20755, a Corynebacterial Type Strain with Remarkably Low G+C Content of Chromosomal DNA.</title>
        <authorList>
            <person name="Ruckert C."/>
            <person name="Albersmeier A."/>
            <person name="Winkler A."/>
            <person name="Tauch A."/>
        </authorList>
    </citation>
    <scope>NUCLEOTIDE SEQUENCE [LARGE SCALE GENOMIC DNA]</scope>
    <source>
        <strain evidence="9 11">DSM 20755</strain>
    </source>
</reference>
<keyword evidence="11" id="KW-1185">Reference proteome</keyword>
<feature type="domain" description="P-type ATPase A" evidence="8">
    <location>
        <begin position="370"/>
        <end position="453"/>
    </location>
</feature>
<dbReference type="GO" id="GO:0000166">
    <property type="term" value="F:nucleotide binding"/>
    <property type="evidence" value="ECO:0007669"/>
    <property type="project" value="InterPro"/>
</dbReference>
<feature type="transmembrane region" description="Helical" evidence="7">
    <location>
        <begin position="472"/>
        <end position="493"/>
    </location>
</feature>
<name>A0A0F6QYC5_9CORY</name>
<evidence type="ECO:0000256" key="5">
    <source>
        <dbReference type="ARBA" id="ARBA00022989"/>
    </source>
</evidence>
<comment type="subcellular location">
    <subcellularLocation>
        <location evidence="1">Membrane</location>
        <topology evidence="1">Multi-pass membrane protein</topology>
    </subcellularLocation>
</comment>
<dbReference type="SUPFAM" id="SSF56784">
    <property type="entry name" value="HAD-like"/>
    <property type="match status" value="1"/>
</dbReference>
<dbReference type="Proteomes" id="UP000271380">
    <property type="component" value="Chromosome"/>
</dbReference>
<keyword evidence="3" id="KW-0479">Metal-binding</keyword>
<sequence>MVDVPSQKSSHSLDTDLESSIRAAKVAAEKAGVNTSTMHAIDPDEAFVGALHSGRTSFSFELENLPSASSIAEVEAEINAIAGIDVRIVYASATAWVTALRTVDPMAIVNAFANFGITATLTDSSLRRRIAWADVEDRRYQQSHRRYRRRNYISQMSSQLRRQAEEEEKKLESARTSGFFKENTYAKKSQEEPSDVLFTARALLTKKRLIVSIILTIPVMLIGYFPDFQFNYWQYVLLALSAPVVFYGAWPFHRAMIGGARRAKSALDAASSVAILGAWLWSAAMILFTSVGDLHHRANPQWTSLDPTKLEDGALFFDVACGMTVFLLIGRIFIRKTRPSYFEWIHQFKTAYSSEVLVVVKNRKTGKINKELLPLQKLKPGDDIIVEPRQTIPVDGYVIGGSAIIDARAIGLEPMMVKVNDSVYAGCVNGDKPLKIRVQHTGYRTWLAAIYRWVMNASVNQNKADMIAIQSASVLVPISFVIAASSFAMWALLTNNLNQAFATSLATLGCVAPVAVALCSSLPSRLGIEAMARRGVLIRNSQTIHELDVVDTVIMNRWGSLSDSEMNVETVTAERGENPELVVRVAAALSLESEHPVARALIRAARESRDALHDDSIPSWIEASQITLDHDGNFHALVELPLKDSTGEAEMRTVEAVLWRPKDLSSLEGRLAAAAVSGGTPLVVTWKGKDRGVITLHDSPKDDATTAVDAMEALGLETVMLSRDTYPVARRYGDSMGVSHVLAGIQPRQKPQTVRSVRSHGAKVAMVGDSSVNECFRVANVGILLGALRSIKDTSELEHPAADIVMLDSKVMSIAQIFRFSYRLNRLIRNSLILVWAYNVVAILAAVSGILHPMLATILMLGFSLIIEFRSGRAANLQSSYN</sequence>
<proteinExistence type="predicted"/>
<reference evidence="10 12" key="2">
    <citation type="submission" date="2018-12" db="EMBL/GenBank/DDBJ databases">
        <authorList>
            <consortium name="Pathogen Informatics"/>
        </authorList>
    </citation>
    <scope>NUCLEOTIDE SEQUENCE [LARGE SCALE GENOMIC DNA]</scope>
    <source>
        <strain evidence="10 12">NCTC949</strain>
    </source>
</reference>
<evidence type="ECO:0000256" key="1">
    <source>
        <dbReference type="ARBA" id="ARBA00004141"/>
    </source>
</evidence>
<dbReference type="PANTHER" id="PTHR43520:SF8">
    <property type="entry name" value="P-TYPE CU(+) TRANSPORTER"/>
    <property type="match status" value="1"/>
</dbReference>
<dbReference type="Gene3D" id="3.40.50.1000">
    <property type="entry name" value="HAD superfamily/HAD-like"/>
    <property type="match status" value="1"/>
</dbReference>
<dbReference type="RefSeq" id="WP_046438579.1">
    <property type="nucleotide sequence ID" value="NZ_CP011312.1"/>
</dbReference>
<keyword evidence="6 7" id="KW-0472">Membrane</keyword>
<evidence type="ECO:0000259" key="8">
    <source>
        <dbReference type="Pfam" id="PF00122"/>
    </source>
</evidence>
<dbReference type="AlphaFoldDB" id="A0A0F6QYC5"/>
<dbReference type="Pfam" id="PF00122">
    <property type="entry name" value="E1-E2_ATPase"/>
    <property type="match status" value="1"/>
</dbReference>
<feature type="transmembrane region" description="Helical" evidence="7">
    <location>
        <begin position="209"/>
        <end position="226"/>
    </location>
</feature>
<dbReference type="InterPro" id="IPR059000">
    <property type="entry name" value="ATPase_P-type_domA"/>
</dbReference>
<dbReference type="InterPro" id="IPR023214">
    <property type="entry name" value="HAD_sf"/>
</dbReference>
<evidence type="ECO:0000313" key="9">
    <source>
        <dbReference type="EMBL" id="AKE40487.1"/>
    </source>
</evidence>
<accession>A0A0F6QYC5</accession>
<keyword evidence="5 7" id="KW-1133">Transmembrane helix</keyword>
<dbReference type="Gene3D" id="2.70.150.10">
    <property type="entry name" value="Calcium-transporting ATPase, cytoplasmic transduction domain A"/>
    <property type="match status" value="1"/>
</dbReference>
<dbReference type="Gene3D" id="3.40.1110.10">
    <property type="entry name" value="Calcium-transporting ATPase, cytoplasmic domain N"/>
    <property type="match status" value="1"/>
</dbReference>
<evidence type="ECO:0000256" key="4">
    <source>
        <dbReference type="ARBA" id="ARBA00022967"/>
    </source>
</evidence>
<feature type="transmembrane region" description="Helical" evidence="7">
    <location>
        <begin position="232"/>
        <end position="252"/>
    </location>
</feature>
<dbReference type="SUPFAM" id="SSF81665">
    <property type="entry name" value="Calcium ATPase, transmembrane domain M"/>
    <property type="match status" value="1"/>
</dbReference>
<dbReference type="OrthoDB" id="4423159at2"/>
<dbReference type="GO" id="GO:0043682">
    <property type="term" value="F:P-type divalent copper transporter activity"/>
    <property type="evidence" value="ECO:0007669"/>
    <property type="project" value="TreeGrafter"/>
</dbReference>
<feature type="transmembrane region" description="Helical" evidence="7">
    <location>
        <begin position="314"/>
        <end position="334"/>
    </location>
</feature>
<dbReference type="GO" id="GO:0055070">
    <property type="term" value="P:copper ion homeostasis"/>
    <property type="evidence" value="ECO:0007669"/>
    <property type="project" value="TreeGrafter"/>
</dbReference>
<keyword evidence="2 7" id="KW-0812">Transmembrane</keyword>
<feature type="transmembrane region" description="Helical" evidence="7">
    <location>
        <begin position="273"/>
        <end position="294"/>
    </location>
</feature>
<dbReference type="EMBL" id="LR134377">
    <property type="protein sequence ID" value="VEH05105.1"/>
    <property type="molecule type" value="Genomic_DNA"/>
</dbReference>
<dbReference type="GO" id="GO:0016787">
    <property type="term" value="F:hydrolase activity"/>
    <property type="evidence" value="ECO:0007669"/>
    <property type="project" value="UniProtKB-KW"/>
</dbReference>
<dbReference type="GO" id="GO:0005507">
    <property type="term" value="F:copper ion binding"/>
    <property type="evidence" value="ECO:0007669"/>
    <property type="project" value="TreeGrafter"/>
</dbReference>
<evidence type="ECO:0000256" key="3">
    <source>
        <dbReference type="ARBA" id="ARBA00022723"/>
    </source>
</evidence>
<dbReference type="GO" id="GO:0016020">
    <property type="term" value="C:membrane"/>
    <property type="evidence" value="ECO:0007669"/>
    <property type="project" value="UniProtKB-SubCell"/>
</dbReference>
<feature type="transmembrane region" description="Helical" evidence="7">
    <location>
        <begin position="827"/>
        <end position="844"/>
    </location>
</feature>
<dbReference type="Pfam" id="PF00702">
    <property type="entry name" value="Hydrolase"/>
    <property type="match status" value="1"/>
</dbReference>
<dbReference type="InterPro" id="IPR008250">
    <property type="entry name" value="ATPase_P-typ_transduc_dom_A_sf"/>
</dbReference>
<dbReference type="EMBL" id="CP011312">
    <property type="protein sequence ID" value="AKE40487.1"/>
    <property type="molecule type" value="Genomic_DNA"/>
</dbReference>
<dbReference type="InterPro" id="IPR023298">
    <property type="entry name" value="ATPase_P-typ_TM_dom_sf"/>
</dbReference>
<dbReference type="SUPFAM" id="SSF81660">
    <property type="entry name" value="Metal cation-transporting ATPase, ATP-binding domain N"/>
    <property type="match status" value="1"/>
</dbReference>
<dbReference type="InterPro" id="IPR036412">
    <property type="entry name" value="HAD-like_sf"/>
</dbReference>
<evidence type="ECO:0000256" key="6">
    <source>
        <dbReference type="ARBA" id="ARBA00023136"/>
    </source>
</evidence>
<dbReference type="InterPro" id="IPR023299">
    <property type="entry name" value="ATPase_P-typ_cyto_dom_N"/>
</dbReference>
<dbReference type="Proteomes" id="UP000033457">
    <property type="component" value="Chromosome"/>
</dbReference>
<dbReference type="PANTHER" id="PTHR43520">
    <property type="entry name" value="ATP7, ISOFORM B"/>
    <property type="match status" value="1"/>
</dbReference>
<evidence type="ECO:0000313" key="10">
    <source>
        <dbReference type="EMBL" id="VEH05105.1"/>
    </source>
</evidence>
<feature type="transmembrane region" description="Helical" evidence="7">
    <location>
        <begin position="505"/>
        <end position="524"/>
    </location>
</feature>
<organism evidence="9 11">
    <name type="scientific">Corynebacterium kutscheri</name>
    <dbReference type="NCBI Taxonomy" id="35755"/>
    <lineage>
        <taxon>Bacteria</taxon>
        <taxon>Bacillati</taxon>
        <taxon>Actinomycetota</taxon>
        <taxon>Actinomycetes</taxon>
        <taxon>Mycobacteriales</taxon>
        <taxon>Corynebacteriaceae</taxon>
        <taxon>Corynebacterium</taxon>
    </lineage>
</organism>
<evidence type="ECO:0000256" key="2">
    <source>
        <dbReference type="ARBA" id="ARBA00022692"/>
    </source>
</evidence>
<dbReference type="KEGG" id="cku:UL82_01275"/>
<keyword evidence="4" id="KW-1278">Translocase</keyword>
<gene>
    <name evidence="9" type="primary">ctpA</name>
    <name evidence="10" type="ORF">NCTC949_00434</name>
    <name evidence="9" type="ORF">UL82_01275</name>
</gene>
<keyword evidence="10" id="KW-0378">Hydrolase</keyword>
<evidence type="ECO:0000313" key="11">
    <source>
        <dbReference type="Proteomes" id="UP000033457"/>
    </source>
</evidence>
<dbReference type="SUPFAM" id="SSF81653">
    <property type="entry name" value="Calcium ATPase, transduction domain A"/>
    <property type="match status" value="1"/>
</dbReference>
<dbReference type="HOGENOM" id="CLU_001771_11_2_11"/>
<evidence type="ECO:0000313" key="12">
    <source>
        <dbReference type="Proteomes" id="UP000271380"/>
    </source>
</evidence>
<dbReference type="EC" id="3.6.3.-" evidence="10"/>